<comment type="caution">
    <text evidence="1">The sequence shown here is derived from an EMBL/GenBank/DDBJ whole genome shotgun (WGS) entry which is preliminary data.</text>
</comment>
<name>A0A3S4DGD4_9BRAD</name>
<dbReference type="EMBL" id="UWOC01000151">
    <property type="protein sequence ID" value="VCU09697.1"/>
    <property type="molecule type" value="Genomic_DNA"/>
</dbReference>
<evidence type="ECO:0000313" key="2">
    <source>
        <dbReference type="Proteomes" id="UP000289200"/>
    </source>
</evidence>
<proteinExistence type="predicted"/>
<organism evidence="1 2">
    <name type="scientific">Rhodoplanes serenus</name>
    <dbReference type="NCBI Taxonomy" id="200615"/>
    <lineage>
        <taxon>Bacteria</taxon>
        <taxon>Pseudomonadati</taxon>
        <taxon>Pseudomonadota</taxon>
        <taxon>Alphaproteobacteria</taxon>
        <taxon>Hyphomicrobiales</taxon>
        <taxon>Nitrobacteraceae</taxon>
        <taxon>Rhodoplanes</taxon>
    </lineage>
</organism>
<gene>
    <name evidence="1" type="ORF">RHODGE_RHODGE_02866</name>
</gene>
<evidence type="ECO:0000313" key="1">
    <source>
        <dbReference type="EMBL" id="VCU09697.1"/>
    </source>
</evidence>
<accession>A0A3S4DGD4</accession>
<protein>
    <submittedName>
        <fullName evidence="1">Uncharacterized protein</fullName>
    </submittedName>
</protein>
<sequence length="35" mass="3957">MTTTQTKPTPSYTSQPLTIQQALAQLIRDLQQPKK</sequence>
<dbReference type="Proteomes" id="UP000289200">
    <property type="component" value="Unassembled WGS sequence"/>
</dbReference>
<dbReference type="AlphaFoldDB" id="A0A3S4DGD4"/>
<keyword evidence="2" id="KW-1185">Reference proteome</keyword>
<reference evidence="2" key="1">
    <citation type="submission" date="2018-10" db="EMBL/GenBank/DDBJ databases">
        <authorList>
            <person name="Peiro R."/>
            <person name="Begona"/>
            <person name="Cbmso G."/>
            <person name="Lopez M."/>
            <person name="Gonzalez S."/>
            <person name="Sacristan E."/>
            <person name="Castillo E."/>
        </authorList>
    </citation>
    <scope>NUCLEOTIDE SEQUENCE [LARGE SCALE GENOMIC DNA]</scope>
</reference>